<accession>A0A9P3B905</accession>
<reference evidence="2 3" key="1">
    <citation type="submission" date="2018-10" db="EMBL/GenBank/DDBJ databases">
        <title>Pan-genome distribution and transcriptional activeness of fungal secondary metabolism genes in Aspergillus section Fumigati.</title>
        <authorList>
            <person name="Takahashi H."/>
            <person name="Umemura M."/>
            <person name="Ninomiya A."/>
            <person name="Kusuya Y."/>
            <person name="Urayama S."/>
            <person name="Shimizu M."/>
            <person name="Watanabe A."/>
            <person name="Kamei K."/>
            <person name="Yaguchi T."/>
            <person name="Hagiwara D."/>
        </authorList>
    </citation>
    <scope>NUCLEOTIDE SEQUENCE [LARGE SCALE GENOMIC DNA]</scope>
    <source>
        <strain evidence="2 3">IFM 55266</strain>
    </source>
</reference>
<dbReference type="AlphaFoldDB" id="A0A9P3B905"/>
<proteinExistence type="predicted"/>
<organism evidence="2 3">
    <name type="scientific">Aspergillus pseudoviridinutans</name>
    <dbReference type="NCBI Taxonomy" id="1517512"/>
    <lineage>
        <taxon>Eukaryota</taxon>
        <taxon>Fungi</taxon>
        <taxon>Dikarya</taxon>
        <taxon>Ascomycota</taxon>
        <taxon>Pezizomycotina</taxon>
        <taxon>Eurotiomycetes</taxon>
        <taxon>Eurotiomycetidae</taxon>
        <taxon>Eurotiales</taxon>
        <taxon>Aspergillaceae</taxon>
        <taxon>Aspergillus</taxon>
        <taxon>Aspergillus subgen. Fumigati</taxon>
    </lineage>
</organism>
<dbReference type="OrthoDB" id="4468425at2759"/>
<name>A0A9P3B905_9EURO</name>
<comment type="caution">
    <text evidence="2">The sequence shown here is derived from an EMBL/GenBank/DDBJ whole genome shotgun (WGS) entry which is preliminary data.</text>
</comment>
<dbReference type="GeneID" id="67002412"/>
<evidence type="ECO:0000313" key="2">
    <source>
        <dbReference type="EMBL" id="GIJ84945.1"/>
    </source>
</evidence>
<protein>
    <submittedName>
        <fullName evidence="2">Uncharacterized protein</fullName>
    </submittedName>
</protein>
<dbReference type="RefSeq" id="XP_043155692.1">
    <property type="nucleotide sequence ID" value="XM_043299757.1"/>
</dbReference>
<evidence type="ECO:0000313" key="3">
    <source>
        <dbReference type="Proteomes" id="UP001043456"/>
    </source>
</evidence>
<keyword evidence="3" id="KW-1185">Reference proteome</keyword>
<dbReference type="EMBL" id="BHVY01000003">
    <property type="protein sequence ID" value="GIJ84945.1"/>
    <property type="molecule type" value="Genomic_DNA"/>
</dbReference>
<dbReference type="Proteomes" id="UP001043456">
    <property type="component" value="Unassembled WGS sequence"/>
</dbReference>
<sequence>MFVVALELTEGSGDLAVFHADPAMLENSPNVGLPAPGSYHSRPLSDQEVFSQWLRDTSQDPREPTGTSEVSVTQVNHDLSTTDPHHPVFRLTGNRSGSDEVPEYLPAQDIDDESMDPELSKAKEKLDKKYHKALQLMYTYKNPDGSSGFLNKMAEVVKGSSDILRSDLADFAEKQLRGWFEYGLWPPQSHSQARNSTCHQLSRDIQDANLVKDPETQKMLRRVARVRLYLLFWEHKKELEAEEVSREDSGIERSDEQHAGQDEPGREMNEQVARSSVGVRKDTRAIDTLLGKSISSWMGMDQHNKDQYRRIFLKDRKTGKRWCELVHYFGPGVLVTCGYRREELIRETRNGASSNTVHALATFIVTCFPDVLRVCQMFDNVAKTFLGRRTGEKVWWDEHIQKKIGDDIKDIVKRLENHTLDDNERPIIHSPLTQPSVEQLTTLISEVLRSEENRRIEDGL</sequence>
<feature type="compositionally biased region" description="Basic and acidic residues" evidence="1">
    <location>
        <begin position="243"/>
        <end position="269"/>
    </location>
</feature>
<feature type="region of interest" description="Disordered" evidence="1">
    <location>
        <begin position="243"/>
        <end position="278"/>
    </location>
</feature>
<gene>
    <name evidence="2" type="ORF">Asppvi_003800</name>
</gene>
<evidence type="ECO:0000256" key="1">
    <source>
        <dbReference type="SAM" id="MobiDB-lite"/>
    </source>
</evidence>